<feature type="domain" description="Tail specific protease" evidence="3">
    <location>
        <begin position="179"/>
        <end position="395"/>
    </location>
</feature>
<keyword evidence="5" id="KW-1185">Reference proteome</keyword>
<dbReference type="GO" id="GO:0007165">
    <property type="term" value="P:signal transduction"/>
    <property type="evidence" value="ECO:0007669"/>
    <property type="project" value="TreeGrafter"/>
</dbReference>
<organism evidence="4 5">
    <name type="scientific">Flavobacterium hercynium</name>
    <dbReference type="NCBI Taxonomy" id="387094"/>
    <lineage>
        <taxon>Bacteria</taxon>
        <taxon>Pseudomonadati</taxon>
        <taxon>Bacteroidota</taxon>
        <taxon>Flavobacteriia</taxon>
        <taxon>Flavobacteriales</taxon>
        <taxon>Flavobacteriaceae</taxon>
        <taxon>Flavobacterium</taxon>
    </lineage>
</organism>
<evidence type="ECO:0000313" key="4">
    <source>
        <dbReference type="EMBL" id="OXA90031.1"/>
    </source>
</evidence>
<dbReference type="PROSITE" id="PS51257">
    <property type="entry name" value="PROKAR_LIPOPROTEIN"/>
    <property type="match status" value="1"/>
</dbReference>
<dbReference type="InterPro" id="IPR005151">
    <property type="entry name" value="Tail-specific_protease"/>
</dbReference>
<feature type="signal peptide" evidence="1">
    <location>
        <begin position="1"/>
        <end position="27"/>
    </location>
</feature>
<dbReference type="SMART" id="SM00228">
    <property type="entry name" value="PDZ"/>
    <property type="match status" value="1"/>
</dbReference>
<dbReference type="Pfam" id="PF18294">
    <property type="entry name" value="Pept_S41_N"/>
    <property type="match status" value="1"/>
</dbReference>
<dbReference type="EMBL" id="MUGW01000026">
    <property type="protein sequence ID" value="OXA90031.1"/>
    <property type="molecule type" value="Genomic_DNA"/>
</dbReference>
<comment type="caution">
    <text evidence="4">The sequence shown here is derived from an EMBL/GenBank/DDBJ whole genome shotgun (WGS) entry which is preliminary data.</text>
</comment>
<dbReference type="InterPro" id="IPR001478">
    <property type="entry name" value="PDZ"/>
</dbReference>
<sequence>MKKYSSVFIFCLFSVLFSIVSCTTEDAKVPVYEEGSNEYVNDWMYQQMKRYYRWNTTMPKKTNLTINSKEYFTGLLQKEDIYSYAIHPELPETAPQTLRGKFGFDVSFFEFEGKAYGTILYVLADSPAQRNGLKRGQFITKIDGTVVTKSNYDQLYQSMITSSQVNLGITSYSTQFGFSGIKEVSVLRGFTFLQPISSQIIEEQNRKIGYVEIPHFDVGMAQSFLHIFQELKSKAITDLVLDLRYNGGGDIASTTALSIILAPNIQSGDLFIKFEGNANGGNVNQTFLEALKSNEAKVSFEALRSVHPAINRVYVLCGNHTASASELIINNLKPYMDVITIGEKTFGKDVASFPIEDDRIAGKKGWILYPAIYKLFNAKGEGDYAKGINPILYTNEIQSPAVFALGDRSEILLKTALNTILGNTVKQATPVVQSLPLAVTNASVDPLLFVKP</sequence>
<dbReference type="InterPro" id="IPR029045">
    <property type="entry name" value="ClpP/crotonase-like_dom_sf"/>
</dbReference>
<name>A0A226H8R2_9FLAO</name>
<dbReference type="InterPro" id="IPR041613">
    <property type="entry name" value="Pept_S41_N"/>
</dbReference>
<evidence type="ECO:0000256" key="1">
    <source>
        <dbReference type="SAM" id="SignalP"/>
    </source>
</evidence>
<dbReference type="PANTHER" id="PTHR32060">
    <property type="entry name" value="TAIL-SPECIFIC PROTEASE"/>
    <property type="match status" value="1"/>
</dbReference>
<accession>A0A226H8R2</accession>
<proteinExistence type="predicted"/>
<dbReference type="OrthoDB" id="7168509at2"/>
<dbReference type="SMART" id="SM00245">
    <property type="entry name" value="TSPc"/>
    <property type="match status" value="1"/>
</dbReference>
<evidence type="ECO:0000259" key="3">
    <source>
        <dbReference type="SMART" id="SM00245"/>
    </source>
</evidence>
<dbReference type="GO" id="GO:0008236">
    <property type="term" value="F:serine-type peptidase activity"/>
    <property type="evidence" value="ECO:0007669"/>
    <property type="project" value="InterPro"/>
</dbReference>
<feature type="chain" id="PRO_5012126936" evidence="1">
    <location>
        <begin position="28"/>
        <end position="452"/>
    </location>
</feature>
<keyword evidence="1" id="KW-0732">Signal</keyword>
<dbReference type="GO" id="GO:0006508">
    <property type="term" value="P:proteolysis"/>
    <property type="evidence" value="ECO:0007669"/>
    <property type="project" value="InterPro"/>
</dbReference>
<dbReference type="GO" id="GO:0030288">
    <property type="term" value="C:outer membrane-bounded periplasmic space"/>
    <property type="evidence" value="ECO:0007669"/>
    <property type="project" value="TreeGrafter"/>
</dbReference>
<dbReference type="AlphaFoldDB" id="A0A226H8R2"/>
<dbReference type="GO" id="GO:0004175">
    <property type="term" value="F:endopeptidase activity"/>
    <property type="evidence" value="ECO:0007669"/>
    <property type="project" value="TreeGrafter"/>
</dbReference>
<evidence type="ECO:0000313" key="5">
    <source>
        <dbReference type="Proteomes" id="UP000198345"/>
    </source>
</evidence>
<evidence type="ECO:0000259" key="2">
    <source>
        <dbReference type="SMART" id="SM00228"/>
    </source>
</evidence>
<reference evidence="4 5" key="1">
    <citation type="submission" date="2016-11" db="EMBL/GenBank/DDBJ databases">
        <title>Whole genomes of Flavobacteriaceae.</title>
        <authorList>
            <person name="Stine C."/>
            <person name="Li C."/>
            <person name="Tadesse D."/>
        </authorList>
    </citation>
    <scope>NUCLEOTIDE SEQUENCE [LARGE SCALE GENOMIC DNA]</scope>
    <source>
        <strain evidence="4 5">DSM 18292</strain>
    </source>
</reference>
<dbReference type="RefSeq" id="WP_089050385.1">
    <property type="nucleotide sequence ID" value="NZ_FXTV01000004.1"/>
</dbReference>
<dbReference type="CDD" id="cd07561">
    <property type="entry name" value="Peptidase_S41_CPP_like"/>
    <property type="match status" value="1"/>
</dbReference>
<dbReference type="Proteomes" id="UP000198345">
    <property type="component" value="Unassembled WGS sequence"/>
</dbReference>
<dbReference type="Gene3D" id="3.30.750.170">
    <property type="match status" value="1"/>
</dbReference>
<dbReference type="InterPro" id="IPR036034">
    <property type="entry name" value="PDZ_sf"/>
</dbReference>
<gene>
    <name evidence="4" type="ORF">B0A66_13585</name>
</gene>
<dbReference type="Gene3D" id="3.90.226.10">
    <property type="entry name" value="2-enoyl-CoA Hydratase, Chain A, domain 1"/>
    <property type="match status" value="1"/>
</dbReference>
<dbReference type="Gene3D" id="2.30.42.10">
    <property type="match status" value="1"/>
</dbReference>
<dbReference type="SUPFAM" id="SSF50156">
    <property type="entry name" value="PDZ domain-like"/>
    <property type="match status" value="1"/>
</dbReference>
<dbReference type="Pfam" id="PF03572">
    <property type="entry name" value="Peptidase_S41"/>
    <property type="match status" value="1"/>
</dbReference>
<feature type="domain" description="PDZ" evidence="2">
    <location>
        <begin position="100"/>
        <end position="173"/>
    </location>
</feature>
<dbReference type="SUPFAM" id="SSF52096">
    <property type="entry name" value="ClpP/crotonase"/>
    <property type="match status" value="1"/>
</dbReference>
<protein>
    <submittedName>
        <fullName evidence="4">Peptidase S41</fullName>
    </submittedName>
</protein>
<dbReference type="PANTHER" id="PTHR32060:SF30">
    <property type="entry name" value="CARBOXY-TERMINAL PROCESSING PROTEASE CTPA"/>
    <property type="match status" value="1"/>
</dbReference>